<name>A0A0J9E216_9RHOB</name>
<evidence type="ECO:0000259" key="1">
    <source>
        <dbReference type="PROSITE" id="PS50883"/>
    </source>
</evidence>
<evidence type="ECO:0000313" key="3">
    <source>
        <dbReference type="EMBL" id="KMW56737.1"/>
    </source>
</evidence>
<dbReference type="STRING" id="1675527.AIOL_001692"/>
<dbReference type="Pfam" id="PF00563">
    <property type="entry name" value="EAL"/>
    <property type="match status" value="1"/>
</dbReference>
<gene>
    <name evidence="3" type="ORF">AIOL_001692</name>
</gene>
<dbReference type="InterPro" id="IPR043128">
    <property type="entry name" value="Rev_trsase/Diguanyl_cyclase"/>
</dbReference>
<accession>A0A0J9E216</accession>
<dbReference type="PANTHER" id="PTHR44757:SF2">
    <property type="entry name" value="BIOFILM ARCHITECTURE MAINTENANCE PROTEIN MBAA"/>
    <property type="match status" value="1"/>
</dbReference>
<dbReference type="SUPFAM" id="SSF141868">
    <property type="entry name" value="EAL domain-like"/>
    <property type="match status" value="1"/>
</dbReference>
<dbReference type="InterPro" id="IPR029787">
    <property type="entry name" value="Nucleotide_cyclase"/>
</dbReference>
<dbReference type="Gene3D" id="3.30.70.270">
    <property type="match status" value="1"/>
</dbReference>
<dbReference type="Gene3D" id="3.30.450.40">
    <property type="match status" value="1"/>
</dbReference>
<dbReference type="InterPro" id="IPR052155">
    <property type="entry name" value="Biofilm_reg_signaling"/>
</dbReference>
<dbReference type="PROSITE" id="PS50883">
    <property type="entry name" value="EAL"/>
    <property type="match status" value="1"/>
</dbReference>
<dbReference type="PANTHER" id="PTHR44757">
    <property type="entry name" value="DIGUANYLATE CYCLASE DGCP"/>
    <property type="match status" value="1"/>
</dbReference>
<dbReference type="CDD" id="cd01949">
    <property type="entry name" value="GGDEF"/>
    <property type="match status" value="1"/>
</dbReference>
<keyword evidence="4" id="KW-1185">Reference proteome</keyword>
<dbReference type="SMART" id="SM00052">
    <property type="entry name" value="EAL"/>
    <property type="match status" value="1"/>
</dbReference>
<feature type="domain" description="EAL" evidence="1">
    <location>
        <begin position="339"/>
        <end position="593"/>
    </location>
</feature>
<organism evidence="3 4">
    <name type="scientific">Candidatus Rhodobacter oscarellae</name>
    <dbReference type="NCBI Taxonomy" id="1675527"/>
    <lineage>
        <taxon>Bacteria</taxon>
        <taxon>Pseudomonadati</taxon>
        <taxon>Pseudomonadota</taxon>
        <taxon>Alphaproteobacteria</taxon>
        <taxon>Rhodobacterales</taxon>
        <taxon>Rhodobacter group</taxon>
        <taxon>Rhodobacter</taxon>
    </lineage>
</organism>
<dbReference type="SMART" id="SM00267">
    <property type="entry name" value="GGDEF"/>
    <property type="match status" value="1"/>
</dbReference>
<sequence>MPFEFLDAVSHSEGVEAVQKTVVEWLPQLLPAQRASSNFVDGDRMITTTHWTDLRADPLDLTDRETTRNSPRAHIMKTRERRILSDQDLAQSNIPIFQKLHKAGLRSLMLVPMISGGEAVGMLSVGHSEPDRYNAQHGMMLQMIGKCISAQLRLMQEIRNTARRAETDALTGLANRARLMRVLDGPGALSQQDSSGRIVGVLHIDLDHFKEVNDTLGHAAGDAILKHAAKAMREAVGPKDLVARIGGDEFIVVSRTDPQGQQIGKLSKKIAAAVCKPLRFGDVEASVGASVGIALATGDDLNAERLIGNADIALYQAKRHGRGRVRAFTADMRAATEQRVRLLSDLHEAVETRAFEPYFQPQVSLKSGKFNGFEMLARWPHPELGVLDTGKFLDLVNEAGLAEQIDAIVRRKGLSALRDLRKMGWDEPRMAFNASFKTLDSKDLVETLLDDVLEFGLHQMDLVVELREADIIELGRLRAFEIIQQLSAAGFSVELDDFGAGLASMATLARVQVSGIKLDGSMIALLPDKRATIILRSAIRLARDLRLQVIAEGVEHDAQLDQLRRLGCDAAQGYLISQPLPFGELVQFIDGKPKHKAG</sequence>
<dbReference type="SUPFAM" id="SSF55781">
    <property type="entry name" value="GAF domain-like"/>
    <property type="match status" value="1"/>
</dbReference>
<dbReference type="Proteomes" id="UP000037178">
    <property type="component" value="Unassembled WGS sequence"/>
</dbReference>
<dbReference type="SUPFAM" id="SSF55073">
    <property type="entry name" value="Nucleotide cyclase"/>
    <property type="match status" value="1"/>
</dbReference>
<dbReference type="PATRIC" id="fig|1675527.3.peg.1787"/>
<proteinExistence type="predicted"/>
<dbReference type="NCBIfam" id="TIGR00254">
    <property type="entry name" value="GGDEF"/>
    <property type="match status" value="1"/>
</dbReference>
<protein>
    <submittedName>
        <fullName evidence="3">Diguanylate cyclase/phosphodiesterase (GGDEF &amp; EAL domains) with PAS/PAC sensor(S)</fullName>
    </submittedName>
</protein>
<dbReference type="InterPro" id="IPR035919">
    <property type="entry name" value="EAL_sf"/>
</dbReference>
<reference evidence="3 4" key="1">
    <citation type="submission" date="2015-06" db="EMBL/GenBank/DDBJ databases">
        <title>Draft genome sequence of an Alphaproteobacteria species associated to the Mediterranean sponge Oscarella lobularis.</title>
        <authorList>
            <person name="Jourda C."/>
            <person name="Santini S."/>
            <person name="Claverie J.-M."/>
        </authorList>
    </citation>
    <scope>NUCLEOTIDE SEQUENCE [LARGE SCALE GENOMIC DNA]</scope>
    <source>
        <strain evidence="3">IGS</strain>
    </source>
</reference>
<feature type="domain" description="GGDEF" evidence="2">
    <location>
        <begin position="197"/>
        <end position="330"/>
    </location>
</feature>
<dbReference type="Pfam" id="PF13185">
    <property type="entry name" value="GAF_2"/>
    <property type="match status" value="1"/>
</dbReference>
<dbReference type="EMBL" id="LFTY01000002">
    <property type="protein sequence ID" value="KMW56737.1"/>
    <property type="molecule type" value="Genomic_DNA"/>
</dbReference>
<dbReference type="AlphaFoldDB" id="A0A0J9E216"/>
<dbReference type="InterPro" id="IPR029016">
    <property type="entry name" value="GAF-like_dom_sf"/>
</dbReference>
<dbReference type="InterPro" id="IPR001633">
    <property type="entry name" value="EAL_dom"/>
</dbReference>
<dbReference type="SMART" id="SM00065">
    <property type="entry name" value="GAF"/>
    <property type="match status" value="1"/>
</dbReference>
<evidence type="ECO:0000259" key="2">
    <source>
        <dbReference type="PROSITE" id="PS50887"/>
    </source>
</evidence>
<dbReference type="Gene3D" id="3.20.20.450">
    <property type="entry name" value="EAL domain"/>
    <property type="match status" value="1"/>
</dbReference>
<dbReference type="CDD" id="cd01948">
    <property type="entry name" value="EAL"/>
    <property type="match status" value="1"/>
</dbReference>
<dbReference type="InterPro" id="IPR000160">
    <property type="entry name" value="GGDEF_dom"/>
</dbReference>
<dbReference type="Pfam" id="PF00990">
    <property type="entry name" value="GGDEF"/>
    <property type="match status" value="1"/>
</dbReference>
<comment type="caution">
    <text evidence="3">The sequence shown here is derived from an EMBL/GenBank/DDBJ whole genome shotgun (WGS) entry which is preliminary data.</text>
</comment>
<dbReference type="InterPro" id="IPR003018">
    <property type="entry name" value="GAF"/>
</dbReference>
<dbReference type="PROSITE" id="PS50887">
    <property type="entry name" value="GGDEF"/>
    <property type="match status" value="1"/>
</dbReference>
<evidence type="ECO:0000313" key="4">
    <source>
        <dbReference type="Proteomes" id="UP000037178"/>
    </source>
</evidence>